<evidence type="ECO:0000313" key="2">
    <source>
        <dbReference type="Proteomes" id="UP000199169"/>
    </source>
</evidence>
<dbReference type="Proteomes" id="UP000199169">
    <property type="component" value="Unassembled WGS sequence"/>
</dbReference>
<dbReference type="STRING" id="1860102.ACCAA_440031"/>
<proteinExistence type="predicted"/>
<dbReference type="AlphaFoldDB" id="A0A1A8XS44"/>
<dbReference type="AntiFam" id="ANF00077">
    <property type="entry name" value="Shadow ORF (opposite AtoC)"/>
</dbReference>
<sequence>MWVGFAPLVAPSPARVDVTRSKTSSRLRGTRSCLVFGARVHHMPVGVFAAADQTLRLQAGECGFDDWNVDAPVDRQPPLADAVHGVSSLGMAVQIAQDGVYHLAEAWLRVHWLLSPEATGIQKQSSCYAGFGQGSALRCGDSVPPEFLRLDAMLLEQFAQCAPFLAGQTCGARYVAGAFRHQAQQLATFESHQDLLLGFVEIERRGVGHAAIGLASAITVRGQGTDQDGWSVAKQELPLDAVLQLANVAWPRIGEQPVHGIGMQFLDRQVILTRRFGDEVTGEQDGVVGARAQRRNVKIHRSEAIVEVGPEFILADTLHEIAVAGGDDANVSLFGVAAAQPAILAVLEEAQQADLRLWRQCVDFVKKQCAALGLGNQADLALTRVGISPSGVAEEFVLDQMIGQRTAVDRDERTVSTSPLVVDGARRHLLAAAGLTADQNGGVVARDPGKNRQHPPEGGGLAYETICCRQIAHRPSSMLRSAKTPDSLHLELGT</sequence>
<reference evidence="1 2" key="1">
    <citation type="submission" date="2016-06" db="EMBL/GenBank/DDBJ databases">
        <authorList>
            <person name="Kjaerup R.B."/>
            <person name="Dalgaard T.S."/>
            <person name="Juul-Madsen H.R."/>
        </authorList>
    </citation>
    <scope>NUCLEOTIDE SEQUENCE [LARGE SCALE GENOMIC DNA]</scope>
    <source>
        <strain evidence="1">3</strain>
    </source>
</reference>
<keyword evidence="2" id="KW-1185">Reference proteome</keyword>
<name>A0A1A8XS44_9PROT</name>
<organism evidence="1 2">
    <name type="scientific">Candidatus Accumulibacter aalborgensis</name>
    <dbReference type="NCBI Taxonomy" id="1860102"/>
    <lineage>
        <taxon>Bacteria</taxon>
        <taxon>Pseudomonadati</taxon>
        <taxon>Pseudomonadota</taxon>
        <taxon>Betaproteobacteria</taxon>
        <taxon>Candidatus Accumulibacter</taxon>
    </lineage>
</organism>
<dbReference type="EMBL" id="FLQX01000121">
    <property type="protein sequence ID" value="SBT07521.1"/>
    <property type="molecule type" value="Genomic_DNA"/>
</dbReference>
<evidence type="ECO:0000313" key="1">
    <source>
        <dbReference type="EMBL" id="SBT07521.1"/>
    </source>
</evidence>
<protein>
    <submittedName>
        <fullName evidence="1">Uncharacterized protein</fullName>
    </submittedName>
</protein>
<accession>A0A1A8XS44</accession>
<gene>
    <name evidence="1" type="ORF">ACCAA_440031</name>
</gene>
<dbReference type="AntiFam" id="ANF00203">
    <property type="entry name" value="Shadow ORF (opposite algB)"/>
</dbReference>